<dbReference type="GO" id="GO:0042147">
    <property type="term" value="P:retrograde transport, endosome to Golgi"/>
    <property type="evidence" value="ECO:0007669"/>
    <property type="project" value="TreeGrafter"/>
</dbReference>
<gene>
    <name evidence="1" type="ORF">HF325_001092</name>
</gene>
<dbReference type="OrthoDB" id="192608at2759"/>
<keyword evidence="2" id="KW-1185">Reference proteome</keyword>
<reference evidence="1" key="1">
    <citation type="submission" date="2020-10" db="EMBL/GenBank/DDBJ databases">
        <title>The Whole-Genome Sequence of Metschnikowia persimmonesis, a Novel Endophytic Yeast Species Isolated from Medicinal Plant Diospyros kaki Thumb.</title>
        <authorList>
            <person name="Rahmat E."/>
            <person name="Kang Y."/>
        </authorList>
    </citation>
    <scope>NUCLEOTIDE SEQUENCE</scope>
    <source>
        <strain evidence="1">KIOM G15050</strain>
    </source>
</reference>
<dbReference type="GO" id="GO:0030139">
    <property type="term" value="C:endocytic vesicle"/>
    <property type="evidence" value="ECO:0007669"/>
    <property type="project" value="TreeGrafter"/>
</dbReference>
<dbReference type="GO" id="GO:0008104">
    <property type="term" value="P:intracellular protein localization"/>
    <property type="evidence" value="ECO:0007669"/>
    <property type="project" value="TreeGrafter"/>
</dbReference>
<accession>A0A8H7LCQ8</accession>
<name>A0A8H7LCQ8_9ASCO</name>
<dbReference type="GO" id="GO:0006897">
    <property type="term" value="P:endocytosis"/>
    <property type="evidence" value="ECO:0007669"/>
    <property type="project" value="TreeGrafter"/>
</dbReference>
<proteinExistence type="predicted"/>
<protein>
    <submittedName>
        <fullName evidence="1">Uncharacterized protein</fullName>
    </submittedName>
</protein>
<dbReference type="GO" id="GO:0005829">
    <property type="term" value="C:cytosol"/>
    <property type="evidence" value="ECO:0007669"/>
    <property type="project" value="GOC"/>
</dbReference>
<organism evidence="1 2">
    <name type="scientific">Metschnikowia pulcherrima</name>
    <dbReference type="NCBI Taxonomy" id="27326"/>
    <lineage>
        <taxon>Eukaryota</taxon>
        <taxon>Fungi</taxon>
        <taxon>Dikarya</taxon>
        <taxon>Ascomycota</taxon>
        <taxon>Saccharomycotina</taxon>
        <taxon>Pichiomycetes</taxon>
        <taxon>Metschnikowiaceae</taxon>
        <taxon>Metschnikowia</taxon>
    </lineage>
</organism>
<sequence length="1529" mass="170849">MSLDATSSKETYTNEDTLTYLAGLDLRLAGHVNEDVAIDYASILSELDAILKQMLHLEKEKTAKNTKLKDTSAETSEMSLKEDMVSLNVVKMLSKNLSSVLEKLPSKVYDLANTLLGEIVTDDDGRLTPSGKIACVVLTDIFDLYPLQVASLISFATTQLYKIVKKAPSENSDVVFLLGVVIKGALKSDIDEKFLAKLVKLALKTITQHSIFVGGSVDAFLSNSAAGPSIVLVTHYIHVLENLFILQVTSNYQSLLEVSASSTSSSKMKPETLMAQQHLFQQAILSSHEKLFEFALLSQFPEVRNAMVHLLANLLINFVSTGHFDAYKYLLELYPVPALNLWDDQLLHRIDADGEIVSERRSEKNLLTTYDSEAIISSNLTTLLLQIGVVEAFVCYIQLELLQNNDFLASSLTNILDSILLKFDDLSDLSHIQNGPWVRTLLQWSKVVEFLVKECGSLSHDTLARYVMQHFSSSNEKISRAGSPGSRNLSKEKKRESILFGFKGLKKSKRKGLEHGQVNFYTNAYQLELALRMMSVLFPYGVDFNSLMQSKSTEDMLEEAAAGDDGALVDEDENKSTTKRHSYVSDLLISLLANDSEYIRNYSLVCLLEYADVNRSESNRLSLEIFYLVSQEFSAHNSKEVVSASTDRNVTNSGTTRLLSYSLALLAILKQADFTLLQNSTIAKLLSFCTQNLKHTSSVGLKSIKNGACWIILSALVTFYQESEFVKLNSSQFLVFWKNLLTSQFIGAGLSSDPGFGELGDVIQNLKLRCFSLLCLLNYISTVEVTPELLKQLQFLLIKSHKYLLHLESNFESIGSVTGFNPQAFNESDYNPNLINNLLFSNHLENSHIPAENQLVSLILYNKKIVMQGFIKIAHSLKGDINSSLVILLVKIFADPKLFSRLMPSEIGKEKTKPAKGSKQTAIRIVHQDSDLLYLGEEYNHNFGLTSKFESHTANLDELCCKSDGRSPSLSSAYPAAPFENEPMDYSGALVENRVTPEFSDWTASLERLQNCAVCHSVNFDPAMLISHRYSLHHTSSANLITSLVDLSVELFQLIFPTLSYKIQFSLLEQLRSSLSSKHVDPLRRVALTINATVALHGLLNHLVKSNIHLNEDLAMLTIEIFDMIETTNLALTTLVADLVGLATSLLPKTKLEEVVATTIAKIVSDTSPFNRGRWVLSLAKVNHYTHLAFLDIHDVIIQLTKDTHPVMAYYSLNAAAVLFETPLGNQSLIEQAVRLTYYRAVSNYFDSTNVSAAYDNLRSRYGIAHQAATLLKVCVTSLGPRIKASSVELKNKMFQALLLFNNGIGASQMGDTLASIHNVLDACLELVIFEPALVEAFIDWFSRNCFNIIRVNLKLGVGVLRPTFVNMEAIFPYTTSRHLLKNALVSLTELTKIGTPTLSKESLSLAWTFMELAPCIEVATLIEYWVDFDTNARWFQQLSQLFNMSSRKLVGDFIEVNYQQKLLPLQQRQKKAKKESSLMFADEEAQIIVGENDESDDKNQPINWYFRLHINDLLTKLLKTRGMSLASN</sequence>
<dbReference type="InterPro" id="IPR040108">
    <property type="entry name" value="Laa1/Sip1/HEATR5"/>
</dbReference>
<evidence type="ECO:0000313" key="2">
    <source>
        <dbReference type="Proteomes" id="UP000649328"/>
    </source>
</evidence>
<dbReference type="GO" id="GO:0005794">
    <property type="term" value="C:Golgi apparatus"/>
    <property type="evidence" value="ECO:0007669"/>
    <property type="project" value="TreeGrafter"/>
</dbReference>
<dbReference type="EMBL" id="JACBPP010000002">
    <property type="protein sequence ID" value="KAF8003644.1"/>
    <property type="molecule type" value="Genomic_DNA"/>
</dbReference>
<evidence type="ECO:0000313" key="1">
    <source>
        <dbReference type="EMBL" id="KAF8003644.1"/>
    </source>
</evidence>
<dbReference type="Proteomes" id="UP000649328">
    <property type="component" value="Unassembled WGS sequence"/>
</dbReference>
<comment type="caution">
    <text evidence="1">The sequence shown here is derived from an EMBL/GenBank/DDBJ whole genome shotgun (WGS) entry which is preliminary data.</text>
</comment>
<dbReference type="PANTHER" id="PTHR21663">
    <property type="entry name" value="HYPOTHETICAL HEAT DOMAIN-CONTAINING"/>
    <property type="match status" value="1"/>
</dbReference>
<dbReference type="PANTHER" id="PTHR21663:SF0">
    <property type="entry name" value="HEAT REPEAT-CONTAINING PROTEIN 5B"/>
    <property type="match status" value="1"/>
</dbReference>
<dbReference type="GO" id="GO:0016020">
    <property type="term" value="C:membrane"/>
    <property type="evidence" value="ECO:0007669"/>
    <property type="project" value="TreeGrafter"/>
</dbReference>